<feature type="compositionally biased region" description="Basic and acidic residues" evidence="1">
    <location>
        <begin position="178"/>
        <end position="193"/>
    </location>
</feature>
<protein>
    <submittedName>
        <fullName evidence="3">Uncharacterized protein</fullName>
    </submittedName>
</protein>
<feature type="compositionally biased region" description="Polar residues" evidence="1">
    <location>
        <begin position="48"/>
        <end position="60"/>
    </location>
</feature>
<keyword evidence="2" id="KW-0732">Signal</keyword>
<reference evidence="3" key="1">
    <citation type="submission" date="2022-08" db="EMBL/GenBank/DDBJ databases">
        <title>A Global Phylogenomic Analysis of the Shiitake Genus Lentinula.</title>
        <authorList>
            <consortium name="DOE Joint Genome Institute"/>
            <person name="Sierra-Patev S."/>
            <person name="Min B."/>
            <person name="Naranjo-Ortiz M."/>
            <person name="Looney B."/>
            <person name="Konkel Z."/>
            <person name="Slot J.C."/>
            <person name="Sakamoto Y."/>
            <person name="Steenwyk J.L."/>
            <person name="Rokas A."/>
            <person name="Carro J."/>
            <person name="Camarero S."/>
            <person name="Ferreira P."/>
            <person name="Molpeceres G."/>
            <person name="Ruiz-Duenas F.J."/>
            <person name="Serrano A."/>
            <person name="Henrissat B."/>
            <person name="Drula E."/>
            <person name="Hughes K.W."/>
            <person name="Mata J.L."/>
            <person name="Ishikawa N.K."/>
            <person name="Vargas-Isla R."/>
            <person name="Ushijima S."/>
            <person name="Smith C.A."/>
            <person name="Ahrendt S."/>
            <person name="Andreopoulos W."/>
            <person name="He G."/>
            <person name="Labutti K."/>
            <person name="Lipzen A."/>
            <person name="Ng V."/>
            <person name="Riley R."/>
            <person name="Sandor L."/>
            <person name="Barry K."/>
            <person name="Martinez A.T."/>
            <person name="Xiao Y."/>
            <person name="Gibbons J.G."/>
            <person name="Terashima K."/>
            <person name="Grigoriev I.V."/>
            <person name="Hibbett D.S."/>
        </authorList>
    </citation>
    <scope>NUCLEOTIDE SEQUENCE</scope>
    <source>
        <strain evidence="3">JLM2183</strain>
    </source>
</reference>
<dbReference type="Proteomes" id="UP001150266">
    <property type="component" value="Unassembled WGS sequence"/>
</dbReference>
<feature type="region of interest" description="Disordered" evidence="1">
    <location>
        <begin position="158"/>
        <end position="193"/>
    </location>
</feature>
<dbReference type="AlphaFoldDB" id="A0A9W9A6A3"/>
<feature type="compositionally biased region" description="Pro residues" evidence="1">
    <location>
        <begin position="64"/>
        <end position="81"/>
    </location>
</feature>
<sequence>MHSLRTLIPFITLAITLSTNAFPTPHLLKNNNDDSNAQNIALTHNSMTTTHHSVPPSQSTPRLIRPPFPPPSKPPTNPLPPLIQDNRQLGPPPMHKPLPPLPSQQRASSHHGPVIPERSSSLPHSIGPLPNTPLSQHGSHDTSITTASHQRVVFNSSIPNFSHPISHQNSTSTSLEIGNKEKPGDKKGGEKEPMSFTKAAVWSVAPLAAAVGVFTAGFAAGGGFNSTDSNNSESTNVQNNQTVTDQTSAPTEISNESGDAITKRDIVIESAYRPRRPRRRRSGFELGTEEMDGLD</sequence>
<keyword evidence="4" id="KW-1185">Reference proteome</keyword>
<proteinExistence type="predicted"/>
<feature type="compositionally biased region" description="Polar residues" evidence="1">
    <location>
        <begin position="158"/>
        <end position="176"/>
    </location>
</feature>
<feature type="region of interest" description="Disordered" evidence="1">
    <location>
        <begin position="48"/>
        <end position="144"/>
    </location>
</feature>
<evidence type="ECO:0000313" key="3">
    <source>
        <dbReference type="EMBL" id="KAJ4475474.1"/>
    </source>
</evidence>
<feature type="compositionally biased region" description="Polar residues" evidence="1">
    <location>
        <begin position="132"/>
        <end position="144"/>
    </location>
</feature>
<comment type="caution">
    <text evidence="3">The sequence shown here is derived from an EMBL/GenBank/DDBJ whole genome shotgun (WGS) entry which is preliminary data.</text>
</comment>
<feature type="compositionally biased region" description="Polar residues" evidence="1">
    <location>
        <begin position="237"/>
        <end position="257"/>
    </location>
</feature>
<evidence type="ECO:0000256" key="2">
    <source>
        <dbReference type="SAM" id="SignalP"/>
    </source>
</evidence>
<evidence type="ECO:0000256" key="1">
    <source>
        <dbReference type="SAM" id="MobiDB-lite"/>
    </source>
</evidence>
<feature type="compositionally biased region" description="Pro residues" evidence="1">
    <location>
        <begin position="90"/>
        <end position="102"/>
    </location>
</feature>
<gene>
    <name evidence="3" type="ORF">J3R30DRAFT_3735380</name>
</gene>
<feature type="region of interest" description="Disordered" evidence="1">
    <location>
        <begin position="229"/>
        <end position="295"/>
    </location>
</feature>
<dbReference type="EMBL" id="JAOTPV010000014">
    <property type="protein sequence ID" value="KAJ4475474.1"/>
    <property type="molecule type" value="Genomic_DNA"/>
</dbReference>
<feature type="chain" id="PRO_5040908300" evidence="2">
    <location>
        <begin position="22"/>
        <end position="295"/>
    </location>
</feature>
<accession>A0A9W9A6A3</accession>
<organism evidence="3 4">
    <name type="scientific">Lentinula aciculospora</name>
    <dbReference type="NCBI Taxonomy" id="153920"/>
    <lineage>
        <taxon>Eukaryota</taxon>
        <taxon>Fungi</taxon>
        <taxon>Dikarya</taxon>
        <taxon>Basidiomycota</taxon>
        <taxon>Agaricomycotina</taxon>
        <taxon>Agaricomycetes</taxon>
        <taxon>Agaricomycetidae</taxon>
        <taxon>Agaricales</taxon>
        <taxon>Marasmiineae</taxon>
        <taxon>Omphalotaceae</taxon>
        <taxon>Lentinula</taxon>
    </lineage>
</organism>
<evidence type="ECO:0000313" key="4">
    <source>
        <dbReference type="Proteomes" id="UP001150266"/>
    </source>
</evidence>
<feature type="signal peptide" evidence="2">
    <location>
        <begin position="1"/>
        <end position="21"/>
    </location>
</feature>
<name>A0A9W9A6A3_9AGAR</name>